<evidence type="ECO:0000256" key="1">
    <source>
        <dbReference type="ARBA" id="ARBA00022630"/>
    </source>
</evidence>
<dbReference type="AlphaFoldDB" id="A0A918X1W3"/>
<dbReference type="InterPro" id="IPR036188">
    <property type="entry name" value="FAD/NAD-bd_sf"/>
</dbReference>
<evidence type="ECO:0000256" key="2">
    <source>
        <dbReference type="ARBA" id="ARBA00023002"/>
    </source>
</evidence>
<evidence type="ECO:0000313" key="5">
    <source>
        <dbReference type="EMBL" id="GHD04029.1"/>
    </source>
</evidence>
<dbReference type="InterPro" id="IPR050097">
    <property type="entry name" value="Ferredoxin-NADP_redctase_2"/>
</dbReference>
<reference evidence="5" key="2">
    <citation type="submission" date="2020-09" db="EMBL/GenBank/DDBJ databases">
        <authorList>
            <person name="Sun Q."/>
            <person name="Ohkuma M."/>
        </authorList>
    </citation>
    <scope>NUCLEOTIDE SEQUENCE</scope>
    <source>
        <strain evidence="5">JCM 4637</strain>
    </source>
</reference>
<keyword evidence="1" id="KW-0285">Flavoprotein</keyword>
<organism evidence="5 6">
    <name type="scientific">Streptomyces finlayi</name>
    <dbReference type="NCBI Taxonomy" id="67296"/>
    <lineage>
        <taxon>Bacteria</taxon>
        <taxon>Bacillati</taxon>
        <taxon>Actinomycetota</taxon>
        <taxon>Actinomycetes</taxon>
        <taxon>Kitasatosporales</taxon>
        <taxon>Streptomycetaceae</taxon>
        <taxon>Streptomyces</taxon>
    </lineage>
</organism>
<dbReference type="Gene3D" id="3.50.50.60">
    <property type="entry name" value="FAD/NAD(P)-binding domain"/>
    <property type="match status" value="2"/>
</dbReference>
<dbReference type="Pfam" id="PF07992">
    <property type="entry name" value="Pyr_redox_2"/>
    <property type="match status" value="1"/>
</dbReference>
<dbReference type="PRINTS" id="PR00368">
    <property type="entry name" value="FADPNR"/>
</dbReference>
<keyword evidence="2" id="KW-0560">Oxidoreductase</keyword>
<evidence type="ECO:0000259" key="4">
    <source>
        <dbReference type="Pfam" id="PF07992"/>
    </source>
</evidence>
<evidence type="ECO:0000313" key="6">
    <source>
        <dbReference type="Proteomes" id="UP000638353"/>
    </source>
</evidence>
<proteinExistence type="predicted"/>
<reference evidence="5" key="1">
    <citation type="journal article" date="2014" name="Int. J. Syst. Evol. Microbiol.">
        <title>Complete genome sequence of Corynebacterium casei LMG S-19264T (=DSM 44701T), isolated from a smear-ripened cheese.</title>
        <authorList>
            <consortium name="US DOE Joint Genome Institute (JGI-PGF)"/>
            <person name="Walter F."/>
            <person name="Albersmeier A."/>
            <person name="Kalinowski J."/>
            <person name="Ruckert C."/>
        </authorList>
    </citation>
    <scope>NUCLEOTIDE SEQUENCE</scope>
    <source>
        <strain evidence="5">JCM 4637</strain>
    </source>
</reference>
<dbReference type="SUPFAM" id="SSF51905">
    <property type="entry name" value="FAD/NAD(P)-binding domain"/>
    <property type="match status" value="1"/>
</dbReference>
<protein>
    <submittedName>
        <fullName evidence="5">Thioredoxin reductase</fullName>
    </submittedName>
</protein>
<evidence type="ECO:0000256" key="3">
    <source>
        <dbReference type="ARBA" id="ARBA00048132"/>
    </source>
</evidence>
<accession>A0A918X1W3</accession>
<dbReference type="EMBL" id="BMVC01000011">
    <property type="protein sequence ID" value="GHD04029.1"/>
    <property type="molecule type" value="Genomic_DNA"/>
</dbReference>
<gene>
    <name evidence="5" type="ORF">GCM10010334_52320</name>
</gene>
<dbReference type="GO" id="GO:0004791">
    <property type="term" value="F:thioredoxin-disulfide reductase (NADPH) activity"/>
    <property type="evidence" value="ECO:0007669"/>
    <property type="project" value="UniProtKB-EC"/>
</dbReference>
<comment type="catalytic activity">
    <reaction evidence="3">
        <text>[thioredoxin]-dithiol + NADP(+) = [thioredoxin]-disulfide + NADPH + H(+)</text>
        <dbReference type="Rhea" id="RHEA:20345"/>
        <dbReference type="Rhea" id="RHEA-COMP:10698"/>
        <dbReference type="Rhea" id="RHEA-COMP:10700"/>
        <dbReference type="ChEBI" id="CHEBI:15378"/>
        <dbReference type="ChEBI" id="CHEBI:29950"/>
        <dbReference type="ChEBI" id="CHEBI:50058"/>
        <dbReference type="ChEBI" id="CHEBI:57783"/>
        <dbReference type="ChEBI" id="CHEBI:58349"/>
        <dbReference type="EC" id="1.8.1.9"/>
    </reaction>
</comment>
<dbReference type="PANTHER" id="PTHR48105">
    <property type="entry name" value="THIOREDOXIN REDUCTASE 1-RELATED-RELATED"/>
    <property type="match status" value="1"/>
</dbReference>
<feature type="domain" description="FAD/NAD(P)-binding" evidence="4">
    <location>
        <begin position="20"/>
        <end position="302"/>
    </location>
</feature>
<dbReference type="Proteomes" id="UP000638353">
    <property type="component" value="Unassembled WGS sequence"/>
</dbReference>
<dbReference type="PRINTS" id="PR00469">
    <property type="entry name" value="PNDRDTASEII"/>
</dbReference>
<sequence>MVAVTTSGVERAEGVVADAYDVVVVGGGAGGLSAALILGRVRRSVLVVDAGEPRNAPAAHMQGYPSRDGMPPAEFLAVVREEVAGYGGEVRRDTVTEVVPDGAGEFDVVLAGGGRVHARRVVVATGLVDVLPDLPGVAERWGREVLHCPYCHGWEVRDQRIGVLYREEVGVHQALLFGQLSSEVTLFLDGSELPGEQRELLEAAGVRASVDGKLAELVVTDDRLTGVRLADGEVREVEAFVVPPRMVPRDGVLTALGVRTHETPAGTFPEVDATGMTSFPGVWAVGNAIGAAEQVVNAASAGYRAGVAVNTALLQDDLAARPVPARS</sequence>
<comment type="caution">
    <text evidence="5">The sequence shown here is derived from an EMBL/GenBank/DDBJ whole genome shotgun (WGS) entry which is preliminary data.</text>
</comment>
<name>A0A918X1W3_9ACTN</name>
<dbReference type="InterPro" id="IPR023753">
    <property type="entry name" value="FAD/NAD-binding_dom"/>
</dbReference>